<evidence type="ECO:0000256" key="1">
    <source>
        <dbReference type="ARBA" id="ARBA00004167"/>
    </source>
</evidence>
<dbReference type="Gene3D" id="4.10.400.10">
    <property type="entry name" value="Low-density Lipoprotein Receptor"/>
    <property type="match status" value="3"/>
</dbReference>
<evidence type="ECO:0000256" key="3">
    <source>
        <dbReference type="ARBA" id="ARBA00022737"/>
    </source>
</evidence>
<evidence type="ECO:0000256" key="5">
    <source>
        <dbReference type="ARBA" id="ARBA00023136"/>
    </source>
</evidence>
<dbReference type="Pfam" id="PF00805">
    <property type="entry name" value="Pentapeptide"/>
    <property type="match status" value="1"/>
</dbReference>
<evidence type="ECO:0000313" key="9">
    <source>
        <dbReference type="EMBL" id="MDP0589698.1"/>
    </source>
</evidence>
<evidence type="ECO:0000313" key="10">
    <source>
        <dbReference type="Proteomes" id="UP001178148"/>
    </source>
</evidence>
<evidence type="ECO:0000256" key="2">
    <source>
        <dbReference type="ARBA" id="ARBA00022692"/>
    </source>
</evidence>
<dbReference type="InterPro" id="IPR036055">
    <property type="entry name" value="LDL_receptor-like_sf"/>
</dbReference>
<feature type="transmembrane region" description="Helical" evidence="8">
    <location>
        <begin position="566"/>
        <end position="587"/>
    </location>
</feature>
<dbReference type="Pfam" id="PF00057">
    <property type="entry name" value="Ldl_recept_a"/>
    <property type="match status" value="1"/>
</dbReference>
<dbReference type="PRINTS" id="PR00261">
    <property type="entry name" value="LDLRECEPTOR"/>
</dbReference>
<dbReference type="InterPro" id="IPR001646">
    <property type="entry name" value="5peptide_repeat"/>
</dbReference>
<dbReference type="SMART" id="SM00192">
    <property type="entry name" value="LDLa"/>
    <property type="match status" value="3"/>
</dbReference>
<accession>A0AA90NXB9</accession>
<evidence type="ECO:0000256" key="4">
    <source>
        <dbReference type="ARBA" id="ARBA00022989"/>
    </source>
</evidence>
<keyword evidence="10" id="KW-1185">Reference proteome</keyword>
<evidence type="ECO:0000256" key="7">
    <source>
        <dbReference type="SAM" id="MobiDB-lite"/>
    </source>
</evidence>
<dbReference type="InterPro" id="IPR002172">
    <property type="entry name" value="LDrepeatLR_classA_rpt"/>
</dbReference>
<dbReference type="PANTHER" id="PTHR24270:SF8">
    <property type="entry name" value="LD11117P-RELATED"/>
    <property type="match status" value="1"/>
</dbReference>
<evidence type="ECO:0000256" key="6">
    <source>
        <dbReference type="ARBA" id="ARBA00023157"/>
    </source>
</evidence>
<dbReference type="SUPFAM" id="SSF57424">
    <property type="entry name" value="LDL receptor-like module"/>
    <property type="match status" value="3"/>
</dbReference>
<comment type="subcellular location">
    <subcellularLocation>
        <location evidence="1">Membrane</location>
        <topology evidence="1">Single-pass membrane protein</topology>
    </subcellularLocation>
</comment>
<dbReference type="GO" id="GO:0005886">
    <property type="term" value="C:plasma membrane"/>
    <property type="evidence" value="ECO:0007669"/>
    <property type="project" value="TreeGrafter"/>
</dbReference>
<protein>
    <submittedName>
        <fullName evidence="9">Pentapeptide repeat-containing protein</fullName>
    </submittedName>
</protein>
<comment type="caution">
    <text evidence="9">The sequence shown here is derived from an EMBL/GenBank/DDBJ whole genome shotgun (WGS) entry which is preliminary data.</text>
</comment>
<dbReference type="AlphaFoldDB" id="A0AA90NXB9"/>
<dbReference type="Gene3D" id="2.160.20.80">
    <property type="entry name" value="E3 ubiquitin-protein ligase SopA"/>
    <property type="match status" value="1"/>
</dbReference>
<gene>
    <name evidence="9" type="ORF">QS748_11125</name>
</gene>
<keyword evidence="3" id="KW-0677">Repeat</keyword>
<sequence length="631" mass="71345">MLLVKFIMGLLLAYLFLVRCPPLKEGISPRSIVNLRRLYVLYLGFRPLFFFDNNKHLQYVKSFLCLPIALALLVTSLANATTDNSQNTTAQPPITMLLNKPNYLDKCLTALSKELVIDLHNFLEDLAWLERDDGENNSIEKRIFFDQRHYHKYYDLYHMLSLRYYKGQSITNFVKCIIYNEPVKVISRPLMTAMRKLCEDYKNSQGITIGHMLAEVEKQKHTDEDINAFLRYKANSIEAQYKALYPDEDTGTKKHRANSSTDSSNKKSEESWFSRCIQNAVNHTNRMVKNVSSLAYSVMYTAPFSALVMSPVGAVYHDMFTCDNNNRILQSYVCDNTNDCGDASDERVSLCCLEGREWTADLGNFSRRSCWDKDNTVMLLFICGDDMQTIVYKDLCDTNIDCLNGNDERASRCCKGGEKGVNIYASSCVSKNDPSLTIFVCTDMSTLNYHWVCDYKAHCPDASDENVRTCCERGALGVNATDSSCFKKGYPDVKLFICDEQITLALDRLCDGYNDCKDGSDEIWSCPVASTTFTDSTFTDSNFTDSNFTDSNFTDSNFTDSNFTEASVLGAGAGAVACAVYVSVMLVKYRDKKNADGTLAWLFSPITEPVRYLREHCGYNPLPSQDVNQGL</sequence>
<dbReference type="PROSITE" id="PS50068">
    <property type="entry name" value="LDLRA_2"/>
    <property type="match status" value="1"/>
</dbReference>
<proteinExistence type="predicted"/>
<keyword evidence="5 8" id="KW-0472">Membrane</keyword>
<feature type="region of interest" description="Disordered" evidence="7">
    <location>
        <begin position="248"/>
        <end position="267"/>
    </location>
</feature>
<keyword evidence="2 8" id="KW-0812">Transmembrane</keyword>
<reference evidence="9 10" key="1">
    <citation type="journal article" date="2023" name="bioRxiv">
        <title>An intranuclear bacterial parasite of deep-sea mussels expresses apoptosis inhibitors acquired from its host.</title>
        <authorList>
            <person name="Gonzalez Porras M.A."/>
            <person name="Assie A."/>
            <person name="Tietjen M."/>
            <person name="Violette M."/>
            <person name="Kleiner M."/>
            <person name="Gruber-Vodicka H."/>
            <person name="Dubilier N."/>
            <person name="Leisch N."/>
        </authorList>
    </citation>
    <scope>NUCLEOTIDE SEQUENCE [LARGE SCALE GENOMIC DNA]</scope>
    <source>
        <strain evidence="9">IAP13</strain>
    </source>
</reference>
<evidence type="ECO:0000256" key="8">
    <source>
        <dbReference type="SAM" id="Phobius"/>
    </source>
</evidence>
<keyword evidence="6" id="KW-1015">Disulfide bond</keyword>
<dbReference type="Proteomes" id="UP001178148">
    <property type="component" value="Unassembled WGS sequence"/>
</dbReference>
<name>A0AA90NXB9_9GAMM</name>
<dbReference type="SUPFAM" id="SSF141571">
    <property type="entry name" value="Pentapeptide repeat-like"/>
    <property type="match status" value="1"/>
</dbReference>
<dbReference type="CDD" id="cd00112">
    <property type="entry name" value="LDLa"/>
    <property type="match status" value="3"/>
</dbReference>
<organism evidence="9 10">
    <name type="scientific">Candidatus Endonucleibacter bathymodioli</name>
    <dbReference type="NCBI Taxonomy" id="539814"/>
    <lineage>
        <taxon>Bacteria</taxon>
        <taxon>Pseudomonadati</taxon>
        <taxon>Pseudomonadota</taxon>
        <taxon>Gammaproteobacteria</taxon>
        <taxon>Oceanospirillales</taxon>
        <taxon>Endozoicomonadaceae</taxon>
        <taxon>Candidatus Endonucleibacter</taxon>
    </lineage>
</organism>
<dbReference type="EMBL" id="JASXSV010000018">
    <property type="protein sequence ID" value="MDP0589698.1"/>
    <property type="molecule type" value="Genomic_DNA"/>
</dbReference>
<dbReference type="InterPro" id="IPR050685">
    <property type="entry name" value="LDLR"/>
</dbReference>
<keyword evidence="4 8" id="KW-1133">Transmembrane helix</keyword>
<dbReference type="PANTHER" id="PTHR24270">
    <property type="entry name" value="LOW-DENSITY LIPOPROTEIN RECEPTOR-RELATED"/>
    <property type="match status" value="1"/>
</dbReference>